<gene>
    <name evidence="1" type="ORF">CDAR_459221</name>
</gene>
<name>A0AAV4PKM8_9ARAC</name>
<reference evidence="1 2" key="1">
    <citation type="submission" date="2021-06" db="EMBL/GenBank/DDBJ databases">
        <title>Caerostris darwini draft genome.</title>
        <authorList>
            <person name="Kono N."/>
            <person name="Arakawa K."/>
        </authorList>
    </citation>
    <scope>NUCLEOTIDE SEQUENCE [LARGE SCALE GENOMIC DNA]</scope>
</reference>
<keyword evidence="2" id="KW-1185">Reference proteome</keyword>
<proteinExistence type="predicted"/>
<evidence type="ECO:0000313" key="1">
    <source>
        <dbReference type="EMBL" id="GIX96296.1"/>
    </source>
</evidence>
<dbReference type="AlphaFoldDB" id="A0AAV4PKM8"/>
<dbReference type="Proteomes" id="UP001054837">
    <property type="component" value="Unassembled WGS sequence"/>
</dbReference>
<dbReference type="EMBL" id="BPLQ01002893">
    <property type="protein sequence ID" value="GIX96296.1"/>
    <property type="molecule type" value="Genomic_DNA"/>
</dbReference>
<organism evidence="1 2">
    <name type="scientific">Caerostris darwini</name>
    <dbReference type="NCBI Taxonomy" id="1538125"/>
    <lineage>
        <taxon>Eukaryota</taxon>
        <taxon>Metazoa</taxon>
        <taxon>Ecdysozoa</taxon>
        <taxon>Arthropoda</taxon>
        <taxon>Chelicerata</taxon>
        <taxon>Arachnida</taxon>
        <taxon>Araneae</taxon>
        <taxon>Araneomorphae</taxon>
        <taxon>Entelegynae</taxon>
        <taxon>Araneoidea</taxon>
        <taxon>Araneidae</taxon>
        <taxon>Caerostris</taxon>
    </lineage>
</organism>
<evidence type="ECO:0000313" key="2">
    <source>
        <dbReference type="Proteomes" id="UP001054837"/>
    </source>
</evidence>
<accession>A0AAV4PKM8</accession>
<comment type="caution">
    <text evidence="1">The sequence shown here is derived from an EMBL/GenBank/DDBJ whole genome shotgun (WGS) entry which is preliminary data.</text>
</comment>
<sequence>MFQAAKCCEKINPSFNFINHFTATFVFVCKSLLRRIYFFIPYMDGGVLKSERVHENLGEARFSAFKAGSIYLQETGSKKGRVGKGGGRRFRDLKNRLEESERDKWKISGLQVAGGVE</sequence>
<protein>
    <submittedName>
        <fullName evidence="1">Uncharacterized protein</fullName>
    </submittedName>
</protein>